<organism evidence="1 2">
    <name type="scientific">Arthrobacter citreus</name>
    <dbReference type="NCBI Taxonomy" id="1670"/>
    <lineage>
        <taxon>Bacteria</taxon>
        <taxon>Bacillati</taxon>
        <taxon>Actinomycetota</taxon>
        <taxon>Actinomycetes</taxon>
        <taxon>Micrococcales</taxon>
        <taxon>Micrococcaceae</taxon>
        <taxon>Arthrobacter</taxon>
    </lineage>
</organism>
<evidence type="ECO:0000313" key="1">
    <source>
        <dbReference type="EMBL" id="WZP15681.1"/>
    </source>
</evidence>
<evidence type="ECO:0000313" key="2">
    <source>
        <dbReference type="Proteomes" id="UP001448858"/>
    </source>
</evidence>
<sequence length="166" mass="18473">MTDHLWPAEVAERLREFLSEAFPGIHFQAVPLVAYDIATIDVAWTDGPSLHEVDLLALEFVLRIHLDTWGTPVQSRIDRVSNRRTMSPVVEGMLLEALAADMASEVRELDMDQLYLLPPILAASRYRPEKGTVPEFLDLLFEATSFSMVSPTGKPSNLTCTCALCA</sequence>
<gene>
    <name evidence="1" type="ORF">AAE021_16255</name>
</gene>
<name>A0ABZ2ZVG6_9MICC</name>
<keyword evidence="2" id="KW-1185">Reference proteome</keyword>
<reference evidence="1 2" key="1">
    <citation type="submission" date="2024-04" db="EMBL/GenBank/DDBJ databases">
        <title>Arthrobacter sp. from Plains bison fecal sample.</title>
        <authorList>
            <person name="Ruzzini A."/>
        </authorList>
    </citation>
    <scope>NUCLEOTIDE SEQUENCE [LARGE SCALE GENOMIC DNA]</scope>
    <source>
        <strain evidence="1 2">EINP1</strain>
    </source>
</reference>
<dbReference type="RefSeq" id="WP_342023334.1">
    <property type="nucleotide sequence ID" value="NZ_CP151657.1"/>
</dbReference>
<dbReference type="Proteomes" id="UP001448858">
    <property type="component" value="Chromosome"/>
</dbReference>
<accession>A0ABZ2ZVG6</accession>
<protein>
    <submittedName>
        <fullName evidence="1">Uncharacterized protein</fullName>
    </submittedName>
</protein>
<dbReference type="EMBL" id="CP151657">
    <property type="protein sequence ID" value="WZP15681.1"/>
    <property type="molecule type" value="Genomic_DNA"/>
</dbReference>
<proteinExistence type="predicted"/>